<evidence type="ECO:0000256" key="2">
    <source>
        <dbReference type="ARBA" id="ARBA00007599"/>
    </source>
</evidence>
<evidence type="ECO:0000313" key="12">
    <source>
        <dbReference type="EMBL" id="OGG44254.1"/>
    </source>
</evidence>
<keyword evidence="7" id="KW-0547">Nucleotide-binding</keyword>
<dbReference type="GO" id="GO:0046872">
    <property type="term" value="F:metal ion binding"/>
    <property type="evidence" value="ECO:0007669"/>
    <property type="project" value="UniProtKB-KW"/>
</dbReference>
<protein>
    <recommendedName>
        <fullName evidence="3">tRNA threonylcarbamoyladenosine biosynthesis protein TsaE</fullName>
    </recommendedName>
    <alternativeName>
        <fullName evidence="10">t(6)A37 threonylcarbamoyladenosine biosynthesis protein TsaE</fullName>
    </alternativeName>
</protein>
<keyword evidence="8" id="KW-0067">ATP-binding</keyword>
<comment type="subcellular location">
    <subcellularLocation>
        <location evidence="1">Cytoplasm</location>
    </subcellularLocation>
</comment>
<comment type="similarity">
    <text evidence="2">Belongs to the TsaE family.</text>
</comment>
<proteinExistence type="inferred from homology"/>
<dbReference type="GO" id="GO:0016740">
    <property type="term" value="F:transferase activity"/>
    <property type="evidence" value="ECO:0007669"/>
    <property type="project" value="UniProtKB-KW"/>
</dbReference>
<dbReference type="SUPFAM" id="SSF52540">
    <property type="entry name" value="P-loop containing nucleoside triphosphate hydrolases"/>
    <property type="match status" value="1"/>
</dbReference>
<evidence type="ECO:0000256" key="11">
    <source>
        <dbReference type="SAM" id="MobiDB-lite"/>
    </source>
</evidence>
<sequence>MEVSRTALPEFVAAFVGRLPTVPQKEAYLVGLKGELGAGKTTFVQEIARILGVPQQVTSPTFVLVRTYPIARPPFFRLIHVDAYRLHADDTDTFGFGAYRADPQNLIFAEWPEHLPGKPVVDTSLEFRHSSRGLSPEGFQSEDMREINSV</sequence>
<organism evidence="12 13">
    <name type="scientific">Candidatus Kaiserbacteria bacterium RIFCSPHIGHO2_01_FULL_48_10</name>
    <dbReference type="NCBI Taxonomy" id="1798476"/>
    <lineage>
        <taxon>Bacteria</taxon>
        <taxon>Candidatus Kaiseribacteriota</taxon>
    </lineage>
</organism>
<dbReference type="EMBL" id="MFKP01000015">
    <property type="protein sequence ID" value="OGG44254.1"/>
    <property type="molecule type" value="Genomic_DNA"/>
</dbReference>
<dbReference type="Proteomes" id="UP000178249">
    <property type="component" value="Unassembled WGS sequence"/>
</dbReference>
<dbReference type="GO" id="GO:0005737">
    <property type="term" value="C:cytoplasm"/>
    <property type="evidence" value="ECO:0007669"/>
    <property type="project" value="UniProtKB-SubCell"/>
</dbReference>
<dbReference type="Gene3D" id="3.40.50.300">
    <property type="entry name" value="P-loop containing nucleotide triphosphate hydrolases"/>
    <property type="match status" value="1"/>
</dbReference>
<accession>A0A1F6C4Z9</accession>
<evidence type="ECO:0000256" key="9">
    <source>
        <dbReference type="ARBA" id="ARBA00022842"/>
    </source>
</evidence>
<dbReference type="NCBIfam" id="TIGR00150">
    <property type="entry name" value="T6A_YjeE"/>
    <property type="match status" value="1"/>
</dbReference>
<keyword evidence="5" id="KW-0819">tRNA processing</keyword>
<dbReference type="AlphaFoldDB" id="A0A1F6C4Z9"/>
<keyword evidence="6" id="KW-0479">Metal-binding</keyword>
<evidence type="ECO:0000256" key="10">
    <source>
        <dbReference type="ARBA" id="ARBA00032441"/>
    </source>
</evidence>
<dbReference type="Pfam" id="PF02367">
    <property type="entry name" value="TsaE"/>
    <property type="match status" value="1"/>
</dbReference>
<evidence type="ECO:0000256" key="8">
    <source>
        <dbReference type="ARBA" id="ARBA00022840"/>
    </source>
</evidence>
<evidence type="ECO:0000256" key="1">
    <source>
        <dbReference type="ARBA" id="ARBA00004496"/>
    </source>
</evidence>
<dbReference type="PANTHER" id="PTHR33540:SF2">
    <property type="entry name" value="TRNA THREONYLCARBAMOYLADENOSINE BIOSYNTHESIS PROTEIN TSAE"/>
    <property type="match status" value="1"/>
</dbReference>
<evidence type="ECO:0000256" key="7">
    <source>
        <dbReference type="ARBA" id="ARBA00022741"/>
    </source>
</evidence>
<evidence type="ECO:0000313" key="13">
    <source>
        <dbReference type="Proteomes" id="UP000178249"/>
    </source>
</evidence>
<evidence type="ECO:0000256" key="4">
    <source>
        <dbReference type="ARBA" id="ARBA00022490"/>
    </source>
</evidence>
<dbReference type="InterPro" id="IPR003442">
    <property type="entry name" value="T6A_TsaE"/>
</dbReference>
<gene>
    <name evidence="12" type="ORF">A2841_01420</name>
</gene>
<keyword evidence="9" id="KW-0460">Magnesium</keyword>
<dbReference type="GO" id="GO:0005524">
    <property type="term" value="F:ATP binding"/>
    <property type="evidence" value="ECO:0007669"/>
    <property type="project" value="UniProtKB-KW"/>
</dbReference>
<dbReference type="GO" id="GO:0002949">
    <property type="term" value="P:tRNA threonylcarbamoyladenosine modification"/>
    <property type="evidence" value="ECO:0007669"/>
    <property type="project" value="InterPro"/>
</dbReference>
<name>A0A1F6C4Z9_9BACT</name>
<evidence type="ECO:0000256" key="3">
    <source>
        <dbReference type="ARBA" id="ARBA00019010"/>
    </source>
</evidence>
<evidence type="ECO:0000256" key="5">
    <source>
        <dbReference type="ARBA" id="ARBA00022694"/>
    </source>
</evidence>
<dbReference type="InterPro" id="IPR027417">
    <property type="entry name" value="P-loop_NTPase"/>
</dbReference>
<evidence type="ECO:0000256" key="6">
    <source>
        <dbReference type="ARBA" id="ARBA00022723"/>
    </source>
</evidence>
<dbReference type="PANTHER" id="PTHR33540">
    <property type="entry name" value="TRNA THREONYLCARBAMOYLADENOSINE BIOSYNTHESIS PROTEIN TSAE"/>
    <property type="match status" value="1"/>
</dbReference>
<keyword evidence="12" id="KW-0808">Transferase</keyword>
<reference evidence="12 13" key="1">
    <citation type="journal article" date="2016" name="Nat. Commun.">
        <title>Thousands of microbial genomes shed light on interconnected biogeochemical processes in an aquifer system.</title>
        <authorList>
            <person name="Anantharaman K."/>
            <person name="Brown C.T."/>
            <person name="Hug L.A."/>
            <person name="Sharon I."/>
            <person name="Castelle C.J."/>
            <person name="Probst A.J."/>
            <person name="Thomas B.C."/>
            <person name="Singh A."/>
            <person name="Wilkins M.J."/>
            <person name="Karaoz U."/>
            <person name="Brodie E.L."/>
            <person name="Williams K.H."/>
            <person name="Hubbard S.S."/>
            <person name="Banfield J.F."/>
        </authorList>
    </citation>
    <scope>NUCLEOTIDE SEQUENCE [LARGE SCALE GENOMIC DNA]</scope>
</reference>
<keyword evidence="4" id="KW-0963">Cytoplasm</keyword>
<feature type="region of interest" description="Disordered" evidence="11">
    <location>
        <begin position="131"/>
        <end position="150"/>
    </location>
</feature>
<comment type="caution">
    <text evidence="12">The sequence shown here is derived from an EMBL/GenBank/DDBJ whole genome shotgun (WGS) entry which is preliminary data.</text>
</comment>